<dbReference type="InterPro" id="IPR025857">
    <property type="entry name" value="MacB_PCD"/>
</dbReference>
<evidence type="ECO:0000313" key="9">
    <source>
        <dbReference type="EMBL" id="PKQ62594.1"/>
    </source>
</evidence>
<dbReference type="Pfam" id="PF02687">
    <property type="entry name" value="FtsX"/>
    <property type="match status" value="2"/>
</dbReference>
<evidence type="ECO:0000259" key="7">
    <source>
        <dbReference type="Pfam" id="PF02687"/>
    </source>
</evidence>
<dbReference type="AlphaFoldDB" id="A0A2N3HX12"/>
<comment type="subcellular location">
    <subcellularLocation>
        <location evidence="1">Cell membrane</location>
        <topology evidence="1">Multi-pass membrane protein</topology>
    </subcellularLocation>
</comment>
<keyword evidence="4 6" id="KW-1133">Transmembrane helix</keyword>
<feature type="transmembrane region" description="Helical" evidence="6">
    <location>
        <begin position="277"/>
        <end position="298"/>
    </location>
</feature>
<dbReference type="GO" id="GO:0005886">
    <property type="term" value="C:plasma membrane"/>
    <property type="evidence" value="ECO:0007669"/>
    <property type="project" value="UniProtKB-SubCell"/>
</dbReference>
<organism evidence="9 10">
    <name type="scientific">Labilibaculum filiforme</name>
    <dbReference type="NCBI Taxonomy" id="1940526"/>
    <lineage>
        <taxon>Bacteria</taxon>
        <taxon>Pseudomonadati</taxon>
        <taxon>Bacteroidota</taxon>
        <taxon>Bacteroidia</taxon>
        <taxon>Marinilabiliales</taxon>
        <taxon>Marinifilaceae</taxon>
        <taxon>Labilibaculum</taxon>
    </lineage>
</organism>
<feature type="domain" description="ABC3 transporter permease C-terminal" evidence="7">
    <location>
        <begin position="285"/>
        <end position="399"/>
    </location>
</feature>
<dbReference type="PROSITE" id="PS51257">
    <property type="entry name" value="PROKAR_LIPOPROTEIN"/>
    <property type="match status" value="1"/>
</dbReference>
<feature type="transmembrane region" description="Helical" evidence="6">
    <location>
        <begin position="329"/>
        <end position="352"/>
    </location>
</feature>
<proteinExistence type="predicted"/>
<feature type="domain" description="ABC3 transporter permease C-terminal" evidence="7">
    <location>
        <begin position="664"/>
        <end position="775"/>
    </location>
</feature>
<evidence type="ECO:0000256" key="4">
    <source>
        <dbReference type="ARBA" id="ARBA00022989"/>
    </source>
</evidence>
<dbReference type="InterPro" id="IPR050250">
    <property type="entry name" value="Macrolide_Exporter_MacB"/>
</dbReference>
<evidence type="ECO:0000313" key="10">
    <source>
        <dbReference type="Proteomes" id="UP000233535"/>
    </source>
</evidence>
<feature type="transmembrane region" description="Helical" evidence="6">
    <location>
        <begin position="20"/>
        <end position="41"/>
    </location>
</feature>
<reference evidence="9 10" key="1">
    <citation type="journal article" date="2017" name="Front. Microbiol.">
        <title>Labilibaculum manganireducens gen. nov., sp. nov. and Labilibaculum filiforme sp. nov., Novel Bacteroidetes Isolated from Subsurface Sediments of the Baltic Sea.</title>
        <authorList>
            <person name="Vandieken V."/>
            <person name="Marshall I.P."/>
            <person name="Niemann H."/>
            <person name="Engelen B."/>
            <person name="Cypionka H."/>
        </authorList>
    </citation>
    <scope>NUCLEOTIDE SEQUENCE [LARGE SCALE GENOMIC DNA]</scope>
    <source>
        <strain evidence="9 10">59.16B</strain>
    </source>
</reference>
<keyword evidence="2" id="KW-1003">Cell membrane</keyword>
<dbReference type="OrthoDB" id="973461at2"/>
<evidence type="ECO:0000256" key="2">
    <source>
        <dbReference type="ARBA" id="ARBA00022475"/>
    </source>
</evidence>
<dbReference type="PANTHER" id="PTHR30572">
    <property type="entry name" value="MEMBRANE COMPONENT OF TRANSPORTER-RELATED"/>
    <property type="match status" value="1"/>
</dbReference>
<keyword evidence="5 6" id="KW-0472">Membrane</keyword>
<protein>
    <recommendedName>
        <fullName evidence="11">ABC3 transporter permease protein domain-containing protein</fullName>
    </recommendedName>
</protein>
<feature type="domain" description="MacB-like periplasmic core" evidence="8">
    <location>
        <begin position="18"/>
        <end position="235"/>
    </location>
</feature>
<gene>
    <name evidence="9" type="ORF">BZG02_12820</name>
</gene>
<comment type="caution">
    <text evidence="9">The sequence shown here is derived from an EMBL/GenBank/DDBJ whole genome shotgun (WGS) entry which is preliminary data.</text>
</comment>
<keyword evidence="10" id="KW-1185">Reference proteome</keyword>
<evidence type="ECO:0000256" key="6">
    <source>
        <dbReference type="SAM" id="Phobius"/>
    </source>
</evidence>
<keyword evidence="3 6" id="KW-0812">Transmembrane</keyword>
<feature type="transmembrane region" description="Helical" evidence="6">
    <location>
        <begin position="372"/>
        <end position="395"/>
    </location>
</feature>
<dbReference type="GO" id="GO:0022857">
    <property type="term" value="F:transmembrane transporter activity"/>
    <property type="evidence" value="ECO:0007669"/>
    <property type="project" value="TreeGrafter"/>
</dbReference>
<feature type="transmembrane region" description="Helical" evidence="6">
    <location>
        <begin position="743"/>
        <end position="763"/>
    </location>
</feature>
<dbReference type="RefSeq" id="WP_101261838.1">
    <property type="nucleotide sequence ID" value="NZ_MVDD01000008.1"/>
</dbReference>
<feature type="transmembrane region" description="Helical" evidence="6">
    <location>
        <begin position="711"/>
        <end position="731"/>
    </location>
</feature>
<name>A0A2N3HX12_9BACT</name>
<accession>A0A2N3HX12</accession>
<dbReference type="InterPro" id="IPR003838">
    <property type="entry name" value="ABC3_permease_C"/>
</dbReference>
<evidence type="ECO:0000256" key="5">
    <source>
        <dbReference type="ARBA" id="ARBA00023136"/>
    </source>
</evidence>
<sequence length="782" mass="89328">MQQIKHIFRSILKYKTASIFTILSLVTAFSCIIIISLYVSFEKSFDNFHANGASIYRVETSYSSFIPAITAEVIRENVPEVDAVSPFWGGVESKVYTPEMEIKNESVSAISFYAGEKFLSMFSFPLLYGNKDIALSEAGSVVITESLSKKLFGEENASGRILTIRGTQLKVSGIMKDLPINSSFQSDCFISFETLTRDSKGKYKFTKSWSEWSFNVFIQTHEGVNLEALVKKISEIDVFKEKLDGIKERYPNQEPLILRPLNDLHYVSSKLGKASRLILDIFTLLGFMVLLMGFVNFVNFSTSQAAKRAKALSVQQILGEKKLGARFQVVAESVLLSIVSIILAIGIHFLIFSSIESFFEIQGLSLKSRPLFFVWFFLSALFFGVLSSLYPARYITSAPISETLKGKAFFKGKKKMLRNTLVIVQFIFTIGLIISAVTIEKQINYWKNFDIGIEKEHVVFLKTTNDLRNHHETLGNELLKHDRIVDYTYSNFIPGHVGMGWGREIDGQYVELKCWPIDNRFLDFFKIQISEGRAFIGGSYSDNNKFILNEKAVEQFCWDKPLERKMGGFDFTGEIVGVAKNFNFSSLQEEIEPMQFWLTDDVGRKNILMLRLKPGNYSEIFRYINNVAEEFDSVNKVEVQFLDDELNNLYSKEEKIAHFIEFLTIWCVLLALFGLLGLSVFICHDRTKEIGIRKVNGAKTYEIIKMLNKEFAKWVVIAFLIACPIAWYAMHKWLENFAYKTELSWWIFALAGIIALGIALLTVSFQSWRAATKNPVESLRYE</sequence>
<evidence type="ECO:0000259" key="8">
    <source>
        <dbReference type="Pfam" id="PF12704"/>
    </source>
</evidence>
<dbReference type="Proteomes" id="UP000233535">
    <property type="component" value="Unassembled WGS sequence"/>
</dbReference>
<evidence type="ECO:0000256" key="1">
    <source>
        <dbReference type="ARBA" id="ARBA00004651"/>
    </source>
</evidence>
<feature type="transmembrane region" description="Helical" evidence="6">
    <location>
        <begin position="416"/>
        <end position="439"/>
    </location>
</feature>
<dbReference type="EMBL" id="MVDD01000008">
    <property type="protein sequence ID" value="PKQ62594.1"/>
    <property type="molecule type" value="Genomic_DNA"/>
</dbReference>
<feature type="transmembrane region" description="Helical" evidence="6">
    <location>
        <begin position="663"/>
        <end position="684"/>
    </location>
</feature>
<dbReference type="Pfam" id="PF12704">
    <property type="entry name" value="MacB_PCD"/>
    <property type="match status" value="1"/>
</dbReference>
<evidence type="ECO:0008006" key="11">
    <source>
        <dbReference type="Google" id="ProtNLM"/>
    </source>
</evidence>
<dbReference type="PANTHER" id="PTHR30572:SF18">
    <property type="entry name" value="ABC-TYPE MACROLIDE FAMILY EXPORT SYSTEM PERMEASE COMPONENT 2"/>
    <property type="match status" value="1"/>
</dbReference>
<evidence type="ECO:0000256" key="3">
    <source>
        <dbReference type="ARBA" id="ARBA00022692"/>
    </source>
</evidence>